<comment type="function">
    <text evidence="2">Pyridoxal 5'-phosphate (PLP)-binding protein, which is involved in PLP homeostasis.</text>
</comment>
<organism evidence="6 7">
    <name type="scientific">Teichococcus deserti</name>
    <dbReference type="NCBI Taxonomy" id="1817963"/>
    <lineage>
        <taxon>Bacteria</taxon>
        <taxon>Pseudomonadati</taxon>
        <taxon>Pseudomonadota</taxon>
        <taxon>Alphaproteobacteria</taxon>
        <taxon>Acetobacterales</taxon>
        <taxon>Roseomonadaceae</taxon>
        <taxon>Roseomonas</taxon>
    </lineage>
</organism>
<accession>A0A1V2GXP8</accession>
<dbReference type="Pfam" id="PF01168">
    <property type="entry name" value="Ala_racemase_N"/>
    <property type="match status" value="1"/>
</dbReference>
<protein>
    <recommendedName>
        <fullName evidence="2">Pyridoxal phosphate homeostasis protein</fullName>
        <shortName evidence="2">PLP homeostasis protein</shortName>
    </recommendedName>
</protein>
<dbReference type="HAMAP" id="MF_02087">
    <property type="entry name" value="PLP_homeostasis"/>
    <property type="match status" value="1"/>
</dbReference>
<feature type="modified residue" description="N6-(pyridoxal phosphate)lysine" evidence="2 3">
    <location>
        <position position="58"/>
    </location>
</feature>
<comment type="similarity">
    <text evidence="2 4">Belongs to the pyridoxal phosphate-binding protein YggS/PROSC family.</text>
</comment>
<evidence type="ECO:0000313" key="6">
    <source>
        <dbReference type="EMBL" id="ONG49407.1"/>
    </source>
</evidence>
<gene>
    <name evidence="6" type="ORF">BKE38_20875</name>
</gene>
<dbReference type="EMBL" id="MLCO01000226">
    <property type="protein sequence ID" value="ONG49407.1"/>
    <property type="molecule type" value="Genomic_DNA"/>
</dbReference>
<dbReference type="OrthoDB" id="9804072at2"/>
<reference evidence="6 7" key="1">
    <citation type="submission" date="2016-10" db="EMBL/GenBank/DDBJ databases">
        <title>Draft Genome sequence of Roseomonas sp. strain M3.</title>
        <authorList>
            <person name="Subhash Y."/>
            <person name="Lee S."/>
        </authorList>
    </citation>
    <scope>NUCLEOTIDE SEQUENCE [LARGE SCALE GENOMIC DNA]</scope>
    <source>
        <strain evidence="6 7">M3</strain>
    </source>
</reference>
<comment type="cofactor">
    <cofactor evidence="3">
        <name>pyridoxal 5'-phosphate</name>
        <dbReference type="ChEBI" id="CHEBI:597326"/>
    </cofactor>
</comment>
<sequence length="266" mass="29014">MSISTEAAPLTAADLERFGPAPEQRFRDNLAAVEARIAAACRRAGRAREAVRLLPITKTVPAAVLRHAFAAGMSSCGENKIQEATGKREALADLPIAWSIVGHLQTNKVKYLTRLAQEFHALDSLRLAGMLEARLAREGRTLDVFVQVNTSGEASKYGLPPEQVPGFLEALPRFPHLRPRGFMTLALFSDDVALVRPCFVRLRKLRDRAVQDHPDLKELSMGMTGDFEAAIEEGATILRVGQAIFGRRPTPDGHYWPGLAGQQGAG</sequence>
<dbReference type="InterPro" id="IPR011078">
    <property type="entry name" value="PyrdxlP_homeostasis"/>
</dbReference>
<dbReference type="InterPro" id="IPR029066">
    <property type="entry name" value="PLP-binding_barrel"/>
</dbReference>
<evidence type="ECO:0000256" key="3">
    <source>
        <dbReference type="PIRSR" id="PIRSR004848-1"/>
    </source>
</evidence>
<name>A0A1V2GXP8_9PROT</name>
<dbReference type="InterPro" id="IPR001608">
    <property type="entry name" value="Ala_racemase_N"/>
</dbReference>
<evidence type="ECO:0000256" key="2">
    <source>
        <dbReference type="HAMAP-Rule" id="MF_02087"/>
    </source>
</evidence>
<dbReference type="SUPFAM" id="SSF51419">
    <property type="entry name" value="PLP-binding barrel"/>
    <property type="match status" value="1"/>
</dbReference>
<dbReference type="RefSeq" id="WP_076959231.1">
    <property type="nucleotide sequence ID" value="NZ_MLCO01000226.1"/>
</dbReference>
<evidence type="ECO:0000256" key="4">
    <source>
        <dbReference type="RuleBase" id="RU004514"/>
    </source>
</evidence>
<proteinExistence type="inferred from homology"/>
<feature type="domain" description="Alanine racemase N-terminal" evidence="5">
    <location>
        <begin position="29"/>
        <end position="249"/>
    </location>
</feature>
<dbReference type="NCBIfam" id="TIGR00044">
    <property type="entry name" value="YggS family pyridoxal phosphate-dependent enzyme"/>
    <property type="match status" value="1"/>
</dbReference>
<dbReference type="GO" id="GO:0030170">
    <property type="term" value="F:pyridoxal phosphate binding"/>
    <property type="evidence" value="ECO:0007669"/>
    <property type="project" value="UniProtKB-UniRule"/>
</dbReference>
<dbReference type="CDD" id="cd00635">
    <property type="entry name" value="PLPDE_III_YBL036c_like"/>
    <property type="match status" value="1"/>
</dbReference>
<evidence type="ECO:0000256" key="1">
    <source>
        <dbReference type="ARBA" id="ARBA00022898"/>
    </source>
</evidence>
<dbReference type="Proteomes" id="UP000188879">
    <property type="component" value="Unassembled WGS sequence"/>
</dbReference>
<dbReference type="PANTHER" id="PTHR10146">
    <property type="entry name" value="PROLINE SYNTHETASE CO-TRANSCRIBED BACTERIAL HOMOLOG PROTEIN"/>
    <property type="match status" value="1"/>
</dbReference>
<dbReference type="PIRSF" id="PIRSF004848">
    <property type="entry name" value="YBL036c_PLPDEIII"/>
    <property type="match status" value="1"/>
</dbReference>
<evidence type="ECO:0000259" key="5">
    <source>
        <dbReference type="Pfam" id="PF01168"/>
    </source>
</evidence>
<keyword evidence="7" id="KW-1185">Reference proteome</keyword>
<comment type="caution">
    <text evidence="6">The sequence shown here is derived from an EMBL/GenBank/DDBJ whole genome shotgun (WGS) entry which is preliminary data.</text>
</comment>
<evidence type="ECO:0000313" key="7">
    <source>
        <dbReference type="Proteomes" id="UP000188879"/>
    </source>
</evidence>
<dbReference type="PANTHER" id="PTHR10146:SF14">
    <property type="entry name" value="PYRIDOXAL PHOSPHATE HOMEOSTASIS PROTEIN"/>
    <property type="match status" value="1"/>
</dbReference>
<keyword evidence="1 2" id="KW-0663">Pyridoxal phosphate</keyword>
<dbReference type="Gene3D" id="3.20.20.10">
    <property type="entry name" value="Alanine racemase"/>
    <property type="match status" value="1"/>
</dbReference>
<dbReference type="AlphaFoldDB" id="A0A1V2GXP8"/>